<dbReference type="GO" id="GO:0006508">
    <property type="term" value="P:proteolysis"/>
    <property type="evidence" value="ECO:0007669"/>
    <property type="project" value="UniProtKB-KW"/>
</dbReference>
<reference evidence="10 11" key="1">
    <citation type="submission" date="2020-07" db="EMBL/GenBank/DDBJ databases">
        <title>Sequencing the genomes of 1000 actinobacteria strains.</title>
        <authorList>
            <person name="Klenk H.-P."/>
        </authorList>
    </citation>
    <scope>NUCLEOTIDE SEQUENCE [LARGE SCALE GENOMIC DNA]</scope>
    <source>
        <strain evidence="10 11">DSM 45927</strain>
    </source>
</reference>
<feature type="compositionally biased region" description="Low complexity" evidence="9">
    <location>
        <begin position="28"/>
        <end position="42"/>
    </location>
</feature>
<evidence type="ECO:0000256" key="9">
    <source>
        <dbReference type="SAM" id="MobiDB-lite"/>
    </source>
</evidence>
<evidence type="ECO:0000256" key="6">
    <source>
        <dbReference type="ARBA" id="ARBA00023125"/>
    </source>
</evidence>
<dbReference type="RefSeq" id="WP_179769191.1">
    <property type="nucleotide sequence ID" value="NZ_JACCFO010000001.1"/>
</dbReference>
<dbReference type="GO" id="GO:0106300">
    <property type="term" value="P:protein-DNA covalent cross-linking repair"/>
    <property type="evidence" value="ECO:0007669"/>
    <property type="project" value="InterPro"/>
</dbReference>
<keyword evidence="2 8" id="KW-0645">Protease</keyword>
<dbReference type="InterPro" id="IPR036590">
    <property type="entry name" value="SRAP-like"/>
</dbReference>
<keyword evidence="3" id="KW-0227">DNA damage</keyword>
<accession>A0A853BQI2</accession>
<feature type="compositionally biased region" description="Basic residues" evidence="9">
    <location>
        <begin position="167"/>
        <end position="176"/>
    </location>
</feature>
<proteinExistence type="inferred from homology"/>
<keyword evidence="11" id="KW-1185">Reference proteome</keyword>
<keyword evidence="7" id="KW-0456">Lyase</keyword>
<feature type="region of interest" description="Disordered" evidence="9">
    <location>
        <begin position="22"/>
        <end position="42"/>
    </location>
</feature>
<dbReference type="Gene3D" id="3.90.1680.10">
    <property type="entry name" value="SOS response associated peptidase-like"/>
    <property type="match status" value="1"/>
</dbReference>
<evidence type="ECO:0000256" key="2">
    <source>
        <dbReference type="ARBA" id="ARBA00022670"/>
    </source>
</evidence>
<dbReference type="PANTHER" id="PTHR13604">
    <property type="entry name" value="DC12-RELATED"/>
    <property type="match status" value="1"/>
</dbReference>
<dbReference type="SUPFAM" id="SSF143081">
    <property type="entry name" value="BB1717-like"/>
    <property type="match status" value="1"/>
</dbReference>
<dbReference type="AlphaFoldDB" id="A0A853BQI2"/>
<keyword evidence="4 8" id="KW-0378">Hydrolase</keyword>
<evidence type="ECO:0000313" key="11">
    <source>
        <dbReference type="Proteomes" id="UP000575985"/>
    </source>
</evidence>
<keyword evidence="6" id="KW-0238">DNA-binding</keyword>
<dbReference type="GO" id="GO:0008233">
    <property type="term" value="F:peptidase activity"/>
    <property type="evidence" value="ECO:0007669"/>
    <property type="project" value="UniProtKB-KW"/>
</dbReference>
<sequence>MCGRYAQSRNAHELQLAFDFPESDDHAVPGADRAPGAPGPVDTRAWPPLEELAPDYNVAPGKTVYAVLGTPPGEAARGAAPAHRGPRSLGTLRWGLVPSWAKDPGVGYKMINARSETVAEKPAYRAAFARRRCLIPADAYYEWQLLPQDAPGTAEAGTSPATDPAHQRRKAKSRKRPYAIGYADGAPLALAGLFERWRDPGRADDDPRAWLWSCTIVTTEAAPELAGIHERMPVVVPPELWATWLDPASGPDDLRRALSATPVADFEVRPVSTAVNSVRNNGPELLAPAAPEPPAPEDATLF</sequence>
<evidence type="ECO:0000256" key="4">
    <source>
        <dbReference type="ARBA" id="ARBA00022801"/>
    </source>
</evidence>
<dbReference type="GO" id="GO:0003697">
    <property type="term" value="F:single-stranded DNA binding"/>
    <property type="evidence" value="ECO:0007669"/>
    <property type="project" value="InterPro"/>
</dbReference>
<evidence type="ECO:0000256" key="3">
    <source>
        <dbReference type="ARBA" id="ARBA00022763"/>
    </source>
</evidence>
<feature type="region of interest" description="Disordered" evidence="9">
    <location>
        <begin position="278"/>
        <end position="302"/>
    </location>
</feature>
<evidence type="ECO:0000256" key="5">
    <source>
        <dbReference type="ARBA" id="ARBA00023124"/>
    </source>
</evidence>
<evidence type="ECO:0000313" key="10">
    <source>
        <dbReference type="EMBL" id="NYI97949.1"/>
    </source>
</evidence>
<dbReference type="InterPro" id="IPR003738">
    <property type="entry name" value="SRAP"/>
</dbReference>
<comment type="caution">
    <text evidence="10">The sequence shown here is derived from an EMBL/GenBank/DDBJ whole genome shotgun (WGS) entry which is preliminary data.</text>
</comment>
<keyword evidence="5" id="KW-0190">Covalent protein-DNA linkage</keyword>
<gene>
    <name evidence="10" type="ORF">HNR12_004226</name>
</gene>
<evidence type="ECO:0000256" key="8">
    <source>
        <dbReference type="RuleBase" id="RU364100"/>
    </source>
</evidence>
<dbReference type="GO" id="GO:0016829">
    <property type="term" value="F:lyase activity"/>
    <property type="evidence" value="ECO:0007669"/>
    <property type="project" value="UniProtKB-KW"/>
</dbReference>
<organism evidence="10 11">
    <name type="scientific">Streptomonospora nanhaiensis</name>
    <dbReference type="NCBI Taxonomy" id="1323731"/>
    <lineage>
        <taxon>Bacteria</taxon>
        <taxon>Bacillati</taxon>
        <taxon>Actinomycetota</taxon>
        <taxon>Actinomycetes</taxon>
        <taxon>Streptosporangiales</taxon>
        <taxon>Nocardiopsidaceae</taxon>
        <taxon>Streptomonospora</taxon>
    </lineage>
</organism>
<evidence type="ECO:0000256" key="1">
    <source>
        <dbReference type="ARBA" id="ARBA00008136"/>
    </source>
</evidence>
<dbReference type="PANTHER" id="PTHR13604:SF0">
    <property type="entry name" value="ABASIC SITE PROCESSING PROTEIN HMCES"/>
    <property type="match status" value="1"/>
</dbReference>
<name>A0A853BQI2_9ACTN</name>
<dbReference type="Pfam" id="PF02586">
    <property type="entry name" value="SRAP"/>
    <property type="match status" value="1"/>
</dbReference>
<feature type="region of interest" description="Disordered" evidence="9">
    <location>
        <begin position="151"/>
        <end position="176"/>
    </location>
</feature>
<evidence type="ECO:0000256" key="7">
    <source>
        <dbReference type="ARBA" id="ARBA00023239"/>
    </source>
</evidence>
<dbReference type="EMBL" id="JACCFO010000001">
    <property type="protein sequence ID" value="NYI97949.1"/>
    <property type="molecule type" value="Genomic_DNA"/>
</dbReference>
<comment type="similarity">
    <text evidence="1 8">Belongs to the SOS response-associated peptidase family.</text>
</comment>
<protein>
    <recommendedName>
        <fullName evidence="8">Abasic site processing protein</fullName>
        <ecNumber evidence="8">3.4.-.-</ecNumber>
    </recommendedName>
</protein>
<dbReference type="EC" id="3.4.-.-" evidence="8"/>
<dbReference type="Proteomes" id="UP000575985">
    <property type="component" value="Unassembled WGS sequence"/>
</dbReference>